<dbReference type="OrthoDB" id="48798at2759"/>
<accession>A0A448Z102</accession>
<evidence type="ECO:0000256" key="1">
    <source>
        <dbReference type="SAM" id="MobiDB-lite"/>
    </source>
</evidence>
<evidence type="ECO:0000313" key="2">
    <source>
        <dbReference type="EMBL" id="VEU35718.1"/>
    </source>
</evidence>
<sequence>MADAFPAEDQGGPLLLYTDLAFVEERPKNLDRNQNRKHDRSNSNAEIVGEACDSDGGGRPGGDSRLVRAVARSPFVFRERGIGTAVSLNAEFFGDVSWPRMVCFVPGVCESAETWTVQHLARICASKEWRLAVLEPEGHGLSGGVPRGLLRPGKWERYVGQVTAFCGHALEVDRMQKERQQQQQQQQQQQRQREQEPTEETYKLPRTRFVLAGASMGGALAAYASQRILEDSAACSKQPRTDRPLAQPAAAVAAEQHASFVGTLLLSPAVGVDPSVVPPALLVAALSVLSWLAPGVGLEGVTPTEDPSHYDCPASTKRNYAGPWPLGTSKLLLDATTVFVPGDVREGSLNLPLAAAAAGAALPHATLVVSGVKDPVVPIGAVREFVEHTNSHAAKRGCLGPGIGLAEIENGDHSLLAPQKQKHSKGQLNATKKKTLATTTGHVEAFLERCGAAEGSS</sequence>
<feature type="compositionally biased region" description="Basic and acidic residues" evidence="1">
    <location>
        <begin position="191"/>
        <end position="203"/>
    </location>
</feature>
<feature type="region of interest" description="Disordered" evidence="1">
    <location>
        <begin position="28"/>
        <end position="64"/>
    </location>
</feature>
<proteinExistence type="predicted"/>
<evidence type="ECO:0008006" key="4">
    <source>
        <dbReference type="Google" id="ProtNLM"/>
    </source>
</evidence>
<dbReference type="InterPro" id="IPR029058">
    <property type="entry name" value="AB_hydrolase_fold"/>
</dbReference>
<protein>
    <recommendedName>
        <fullName evidence="4">Serine aminopeptidase S33 domain-containing protein</fullName>
    </recommendedName>
</protein>
<dbReference type="EMBL" id="CAACVS010000067">
    <property type="protein sequence ID" value="VEU35718.1"/>
    <property type="molecule type" value="Genomic_DNA"/>
</dbReference>
<organism evidence="2 3">
    <name type="scientific">Pseudo-nitzschia multistriata</name>
    <dbReference type="NCBI Taxonomy" id="183589"/>
    <lineage>
        <taxon>Eukaryota</taxon>
        <taxon>Sar</taxon>
        <taxon>Stramenopiles</taxon>
        <taxon>Ochrophyta</taxon>
        <taxon>Bacillariophyta</taxon>
        <taxon>Bacillariophyceae</taxon>
        <taxon>Bacillariophycidae</taxon>
        <taxon>Bacillariales</taxon>
        <taxon>Bacillariaceae</taxon>
        <taxon>Pseudo-nitzschia</taxon>
    </lineage>
</organism>
<gene>
    <name evidence="2" type="ORF">PSNMU_V1.4_AUG-EV-PASAV3_0024640</name>
</gene>
<feature type="region of interest" description="Disordered" evidence="1">
    <location>
        <begin position="176"/>
        <end position="204"/>
    </location>
</feature>
<dbReference type="Gene3D" id="3.40.50.1820">
    <property type="entry name" value="alpha/beta hydrolase"/>
    <property type="match status" value="1"/>
</dbReference>
<name>A0A448Z102_9STRA</name>
<dbReference type="Proteomes" id="UP000291116">
    <property type="component" value="Unassembled WGS sequence"/>
</dbReference>
<dbReference type="AlphaFoldDB" id="A0A448Z102"/>
<dbReference type="SUPFAM" id="SSF53474">
    <property type="entry name" value="alpha/beta-Hydrolases"/>
    <property type="match status" value="1"/>
</dbReference>
<keyword evidence="3" id="KW-1185">Reference proteome</keyword>
<evidence type="ECO:0000313" key="3">
    <source>
        <dbReference type="Proteomes" id="UP000291116"/>
    </source>
</evidence>
<feature type="compositionally biased region" description="Low complexity" evidence="1">
    <location>
        <begin position="181"/>
        <end position="190"/>
    </location>
</feature>
<reference evidence="2 3" key="1">
    <citation type="submission" date="2019-01" db="EMBL/GenBank/DDBJ databases">
        <authorList>
            <person name="Ferrante I. M."/>
        </authorList>
    </citation>
    <scope>NUCLEOTIDE SEQUENCE [LARGE SCALE GENOMIC DNA]</scope>
    <source>
        <strain evidence="2 3">B856</strain>
    </source>
</reference>